<evidence type="ECO:0000313" key="4">
    <source>
        <dbReference type="Proteomes" id="UP000580861"/>
    </source>
</evidence>
<feature type="transmembrane region" description="Helical" evidence="2">
    <location>
        <begin position="72"/>
        <end position="92"/>
    </location>
</feature>
<name>A0A841B827_9PSEU</name>
<gene>
    <name evidence="3" type="ORF">HDA45_005052</name>
</gene>
<keyword evidence="2" id="KW-1133">Transmembrane helix</keyword>
<sequence length="169" mass="17449">MSTNPYAVPPHEQPPAPEPYLQPRQPSRAVPRVISALGGVLLTPVALGLVIYGGSRLQRTYAQAYTVGEEPLGLILLIVGGLLLLGVALLGALSGLGPVLGGLIWGVVPGLTTLLGGQSVMSTMYDLGGRELGVGLVTWLIMGALFGSGFLLVGAGLVGTLTRRRTTRL</sequence>
<feature type="compositionally biased region" description="Pro residues" evidence="1">
    <location>
        <begin position="7"/>
        <end position="20"/>
    </location>
</feature>
<organism evidence="3 4">
    <name type="scientific">Amycolatopsis umgeniensis</name>
    <dbReference type="NCBI Taxonomy" id="336628"/>
    <lineage>
        <taxon>Bacteria</taxon>
        <taxon>Bacillati</taxon>
        <taxon>Actinomycetota</taxon>
        <taxon>Actinomycetes</taxon>
        <taxon>Pseudonocardiales</taxon>
        <taxon>Pseudonocardiaceae</taxon>
        <taxon>Amycolatopsis</taxon>
    </lineage>
</organism>
<proteinExistence type="predicted"/>
<feature type="transmembrane region" description="Helical" evidence="2">
    <location>
        <begin position="99"/>
        <end position="116"/>
    </location>
</feature>
<dbReference type="EMBL" id="JACHMX010000001">
    <property type="protein sequence ID" value="MBB5854965.1"/>
    <property type="molecule type" value="Genomic_DNA"/>
</dbReference>
<accession>A0A841B827</accession>
<keyword evidence="2" id="KW-0812">Transmembrane</keyword>
<evidence type="ECO:0000256" key="1">
    <source>
        <dbReference type="SAM" id="MobiDB-lite"/>
    </source>
</evidence>
<reference evidence="3 4" key="1">
    <citation type="submission" date="2020-08" db="EMBL/GenBank/DDBJ databases">
        <title>Sequencing the genomes of 1000 actinobacteria strains.</title>
        <authorList>
            <person name="Klenk H.-P."/>
        </authorList>
    </citation>
    <scope>NUCLEOTIDE SEQUENCE [LARGE SCALE GENOMIC DNA]</scope>
    <source>
        <strain evidence="3 4">DSM 45272</strain>
    </source>
</reference>
<evidence type="ECO:0000313" key="3">
    <source>
        <dbReference type="EMBL" id="MBB5854965.1"/>
    </source>
</evidence>
<keyword evidence="2" id="KW-0472">Membrane</keyword>
<feature type="transmembrane region" description="Helical" evidence="2">
    <location>
        <begin position="33"/>
        <end position="52"/>
    </location>
</feature>
<evidence type="ECO:0000256" key="2">
    <source>
        <dbReference type="SAM" id="Phobius"/>
    </source>
</evidence>
<dbReference type="AlphaFoldDB" id="A0A841B827"/>
<feature type="region of interest" description="Disordered" evidence="1">
    <location>
        <begin position="1"/>
        <end position="24"/>
    </location>
</feature>
<protein>
    <submittedName>
        <fullName evidence="3">Uncharacterized protein</fullName>
    </submittedName>
</protein>
<feature type="transmembrane region" description="Helical" evidence="2">
    <location>
        <begin position="136"/>
        <end position="161"/>
    </location>
</feature>
<dbReference type="RefSeq" id="WP_246480782.1">
    <property type="nucleotide sequence ID" value="NZ_JACHMX010000001.1"/>
</dbReference>
<comment type="caution">
    <text evidence="3">The sequence shown here is derived from an EMBL/GenBank/DDBJ whole genome shotgun (WGS) entry which is preliminary data.</text>
</comment>
<keyword evidence="4" id="KW-1185">Reference proteome</keyword>
<dbReference type="Proteomes" id="UP000580861">
    <property type="component" value="Unassembled WGS sequence"/>
</dbReference>